<dbReference type="GO" id="GO:0005524">
    <property type="term" value="F:ATP binding"/>
    <property type="evidence" value="ECO:0007669"/>
    <property type="project" value="UniProtKB-KW"/>
</dbReference>
<evidence type="ECO:0000256" key="11">
    <source>
        <dbReference type="ARBA" id="ARBA00022840"/>
    </source>
</evidence>
<dbReference type="InterPro" id="IPR006001">
    <property type="entry name" value="Therm_gnt_kin"/>
</dbReference>
<dbReference type="InterPro" id="IPR006184">
    <property type="entry name" value="6PGdom_BS"/>
</dbReference>
<dbReference type="InterPro" id="IPR006113">
    <property type="entry name" value="6PGDH_Gnd/GntZ"/>
</dbReference>
<evidence type="ECO:0000259" key="19">
    <source>
        <dbReference type="SMART" id="SM01350"/>
    </source>
</evidence>
<gene>
    <name evidence="20" type="ORF">BTO14_12535</name>
</gene>
<keyword evidence="14 18" id="KW-0311">Gluconate utilization</keyword>
<dbReference type="AlphaFoldDB" id="A0A2P6C7G2"/>
<dbReference type="Pfam" id="PF00393">
    <property type="entry name" value="6PGD"/>
    <property type="match status" value="1"/>
</dbReference>
<evidence type="ECO:0000256" key="17">
    <source>
        <dbReference type="ARBA" id="ARBA00048640"/>
    </source>
</evidence>
<evidence type="ECO:0000256" key="13">
    <source>
        <dbReference type="ARBA" id="ARBA00023002"/>
    </source>
</evidence>
<dbReference type="CDD" id="cd02021">
    <property type="entry name" value="GntK"/>
    <property type="match status" value="1"/>
</dbReference>
<evidence type="ECO:0000256" key="6">
    <source>
        <dbReference type="ARBA" id="ARBA00011738"/>
    </source>
</evidence>
<comment type="catalytic activity">
    <reaction evidence="17 18">
        <text>6-phospho-D-gluconate + NADP(+) = D-ribulose 5-phosphate + CO2 + NADPH</text>
        <dbReference type="Rhea" id="RHEA:10116"/>
        <dbReference type="ChEBI" id="CHEBI:16526"/>
        <dbReference type="ChEBI" id="CHEBI:57783"/>
        <dbReference type="ChEBI" id="CHEBI:58121"/>
        <dbReference type="ChEBI" id="CHEBI:58349"/>
        <dbReference type="ChEBI" id="CHEBI:58759"/>
        <dbReference type="EC" id="1.1.1.44"/>
    </reaction>
</comment>
<organism evidence="20 21">
    <name type="scientific">Polaribacter butkevichii</name>
    <dbReference type="NCBI Taxonomy" id="218490"/>
    <lineage>
        <taxon>Bacteria</taxon>
        <taxon>Pseudomonadati</taxon>
        <taxon>Bacteroidota</taxon>
        <taxon>Flavobacteriia</taxon>
        <taxon>Flavobacteriales</taxon>
        <taxon>Flavobacteriaceae</taxon>
    </lineage>
</organism>
<keyword evidence="8" id="KW-0808">Transferase</keyword>
<reference evidence="20 21" key="1">
    <citation type="submission" date="2016-12" db="EMBL/GenBank/DDBJ databases">
        <title>Trade-off between light-utilization and light-protection in marine flavobacteria.</title>
        <authorList>
            <person name="Kumagai Y."/>
            <person name="Yoshizawa S."/>
            <person name="Kogure K."/>
            <person name="Iwasaki W."/>
        </authorList>
    </citation>
    <scope>NUCLEOTIDE SEQUENCE [LARGE SCALE GENOMIC DNA]</scope>
    <source>
        <strain evidence="20 21">KCTC 12100</strain>
    </source>
</reference>
<evidence type="ECO:0000256" key="14">
    <source>
        <dbReference type="ARBA" id="ARBA00023064"/>
    </source>
</evidence>
<dbReference type="PROSITE" id="PS00461">
    <property type="entry name" value="6PGD"/>
    <property type="match status" value="1"/>
</dbReference>
<dbReference type="FunFam" id="3.40.50.300:FF:000522">
    <property type="entry name" value="Gluconokinase"/>
    <property type="match status" value="1"/>
</dbReference>
<dbReference type="RefSeq" id="WP_105049806.1">
    <property type="nucleotide sequence ID" value="NZ_CP150661.1"/>
</dbReference>
<dbReference type="GO" id="GO:0046316">
    <property type="term" value="F:gluconokinase activity"/>
    <property type="evidence" value="ECO:0007669"/>
    <property type="project" value="UniProtKB-EC"/>
</dbReference>
<comment type="similarity">
    <text evidence="5">Belongs to the gluconokinase GntK/GntV family.</text>
</comment>
<dbReference type="SUPFAM" id="SSF51735">
    <property type="entry name" value="NAD(P)-binding Rossmann-fold domains"/>
    <property type="match status" value="1"/>
</dbReference>
<dbReference type="InterPro" id="IPR008927">
    <property type="entry name" value="6-PGluconate_DH-like_C_sf"/>
</dbReference>
<dbReference type="SUPFAM" id="SSF48179">
    <property type="entry name" value="6-phosphogluconate dehydrogenase C-terminal domain-like"/>
    <property type="match status" value="1"/>
</dbReference>
<dbReference type="EMBL" id="MSCK01000002">
    <property type="protein sequence ID" value="PQJ68867.1"/>
    <property type="molecule type" value="Genomic_DNA"/>
</dbReference>
<sequence length="632" mass="70814">MLQKKSTIIFIMGVSGVGKSTIGNLLSEKLNIPFFDGDDFHPEENILKMSKGEALNDNDRLGWLQTLNKLAKEQLKKGGCIIVCSALKEKYRDILNAKIKENAKWVFLNGSFEQIKERVNNRKGHFMSSDLLKSQFDILETPKNAIDININLTPNNIVEMISKEILKKSEFGLFGLGVMGKSLSRNLANKGFNISLFNRHIKDTEEDVAKNFKNEFKELSTSLPFDNIEAFVNSLEKPRKIMLMVNAGKIVDDVIEDLLPFLDAGDILIDGGNSNYNKTKERFDYLKSKNIHFVGAGVSGGEEGALKGPSIMPGCPKEVYKNVQPFLEAIAAKDANNLPCCTHIGTEGSGHFVKMVHNGIEYVEMQLLAEVFVMLKALGKNPDEIANILESWKATTNSYLLEITVDILRKKEGDDWLVHKIMDKAGNKGTGNWTTIATAELGVPSTMIASALFARYTSFYKEERVNASESFKENTTQNLNLTTGDILEGYQFARIINHYQGLKLIQEASKSYHWDLNLSELARIWTNGCIIKSDLMVELVTVFKSTDNLLTDKSIIQKIKALKPSIKKVVSEGVLNELAVPNFSESINFLNSFAVANSSANLIQAQRDYFGAHTYQRINDDSNKFYHTEWNN</sequence>
<dbReference type="Gene3D" id="1.10.1040.10">
    <property type="entry name" value="N-(1-d-carboxylethyl)-l-norvaline Dehydrogenase, domain 2"/>
    <property type="match status" value="1"/>
</dbReference>
<evidence type="ECO:0000256" key="5">
    <source>
        <dbReference type="ARBA" id="ARBA00008420"/>
    </source>
</evidence>
<feature type="domain" description="6-phosphogluconate dehydrogenase C-terminal" evidence="19">
    <location>
        <begin position="350"/>
        <end position="631"/>
    </location>
</feature>
<dbReference type="PRINTS" id="PR00076">
    <property type="entry name" value="6PGDHDRGNASE"/>
</dbReference>
<comment type="caution">
    <text evidence="20">The sequence shown here is derived from an EMBL/GenBank/DDBJ whole genome shotgun (WGS) entry which is preliminary data.</text>
</comment>
<dbReference type="SUPFAM" id="SSF52540">
    <property type="entry name" value="P-loop containing nucleoside triphosphate hydrolases"/>
    <property type="match status" value="1"/>
</dbReference>
<evidence type="ECO:0000256" key="12">
    <source>
        <dbReference type="ARBA" id="ARBA00022857"/>
    </source>
</evidence>
<dbReference type="EC" id="1.1.1.44" evidence="18"/>
<dbReference type="Gene3D" id="3.40.50.720">
    <property type="entry name" value="NAD(P)-binding Rossmann-like Domain"/>
    <property type="match status" value="1"/>
</dbReference>
<evidence type="ECO:0000256" key="1">
    <source>
        <dbReference type="ARBA" id="ARBA00002526"/>
    </source>
</evidence>
<comment type="subunit">
    <text evidence="6">Homodimer.</text>
</comment>
<dbReference type="Pfam" id="PF01202">
    <property type="entry name" value="SKI"/>
    <property type="match status" value="1"/>
</dbReference>
<dbReference type="InterPro" id="IPR013328">
    <property type="entry name" value="6PGD_dom2"/>
</dbReference>
<dbReference type="Proteomes" id="UP000247345">
    <property type="component" value="Unassembled WGS sequence"/>
</dbReference>
<evidence type="ECO:0000256" key="15">
    <source>
        <dbReference type="ARBA" id="ARBA00023126"/>
    </source>
</evidence>
<keyword evidence="9" id="KW-0547">Nucleotide-binding</keyword>
<dbReference type="UniPathway" id="UPA00115">
    <property type="reaction ID" value="UER00410"/>
</dbReference>
<dbReference type="GO" id="GO:0050661">
    <property type="term" value="F:NADP binding"/>
    <property type="evidence" value="ECO:0007669"/>
    <property type="project" value="InterPro"/>
</dbReference>
<dbReference type="PANTHER" id="PTHR11811">
    <property type="entry name" value="6-PHOSPHOGLUCONATE DEHYDROGENASE"/>
    <property type="match status" value="1"/>
</dbReference>
<dbReference type="GO" id="GO:0006098">
    <property type="term" value="P:pentose-phosphate shunt"/>
    <property type="evidence" value="ECO:0007669"/>
    <property type="project" value="UniProtKB-UniPathway"/>
</dbReference>
<dbReference type="InterPro" id="IPR006114">
    <property type="entry name" value="6PGDH_C"/>
</dbReference>
<keyword evidence="11" id="KW-0067">ATP-binding</keyword>
<comment type="pathway">
    <text evidence="3 18">Carbohydrate degradation; pentose phosphate pathway; D-ribulose 5-phosphate from D-glucose 6-phosphate (oxidative stage): step 3/3.</text>
</comment>
<dbReference type="FunFam" id="1.10.1040.10:FF:000032">
    <property type="entry name" value="6-phosphogluconate dehydrogenase, decarboxylating"/>
    <property type="match status" value="1"/>
</dbReference>
<evidence type="ECO:0000256" key="16">
    <source>
        <dbReference type="ARBA" id="ARBA00048090"/>
    </source>
</evidence>
<evidence type="ECO:0000313" key="20">
    <source>
        <dbReference type="EMBL" id="PQJ68867.1"/>
    </source>
</evidence>
<accession>A0A2P6C7G2</accession>
<evidence type="ECO:0000256" key="10">
    <source>
        <dbReference type="ARBA" id="ARBA00022777"/>
    </source>
</evidence>
<dbReference type="InterPro" id="IPR006183">
    <property type="entry name" value="Pgluconate_DH"/>
</dbReference>
<dbReference type="NCBIfam" id="TIGR01313">
    <property type="entry name" value="therm_gnt_kin"/>
    <property type="match status" value="1"/>
</dbReference>
<evidence type="ECO:0000256" key="18">
    <source>
        <dbReference type="RuleBase" id="RU000485"/>
    </source>
</evidence>
<evidence type="ECO:0000256" key="4">
    <source>
        <dbReference type="ARBA" id="ARBA00008419"/>
    </source>
</evidence>
<evidence type="ECO:0000256" key="3">
    <source>
        <dbReference type="ARBA" id="ARBA00004874"/>
    </source>
</evidence>
<comment type="catalytic activity">
    <reaction evidence="16">
        <text>D-gluconate + ATP = 6-phospho-D-gluconate + ADP + H(+)</text>
        <dbReference type="Rhea" id="RHEA:19433"/>
        <dbReference type="ChEBI" id="CHEBI:15378"/>
        <dbReference type="ChEBI" id="CHEBI:18391"/>
        <dbReference type="ChEBI" id="CHEBI:30616"/>
        <dbReference type="ChEBI" id="CHEBI:58759"/>
        <dbReference type="ChEBI" id="CHEBI:456216"/>
        <dbReference type="EC" id="2.7.1.12"/>
    </reaction>
</comment>
<protein>
    <recommendedName>
        <fullName evidence="7 18">6-phosphogluconate dehydrogenase, decarboxylating</fullName>
        <ecNumber evidence="18">1.1.1.44</ecNumber>
    </recommendedName>
</protein>
<dbReference type="GO" id="GO:0019521">
    <property type="term" value="P:D-gluconate metabolic process"/>
    <property type="evidence" value="ECO:0007669"/>
    <property type="project" value="UniProtKB-KW"/>
</dbReference>
<keyword evidence="15 18" id="KW-0570">Pentose shunt</keyword>
<comment type="similarity">
    <text evidence="4 18">Belongs to the 6-phosphogluconate dehydrogenase family.</text>
</comment>
<dbReference type="OrthoDB" id="9804542at2"/>
<name>A0A2P6C7G2_9FLAO</name>
<dbReference type="NCBIfam" id="NF006765">
    <property type="entry name" value="PRK09287.1"/>
    <property type="match status" value="1"/>
</dbReference>
<keyword evidence="10" id="KW-0418">Kinase</keyword>
<dbReference type="InterPro" id="IPR031322">
    <property type="entry name" value="Shikimate/glucono_kinase"/>
</dbReference>
<evidence type="ECO:0000313" key="21">
    <source>
        <dbReference type="Proteomes" id="UP000247345"/>
    </source>
</evidence>
<comment type="function">
    <text evidence="1">Catalyzes the oxidative decarboxylation of 6-phosphogluconate to ribulose 5-phosphate and CO(2), with concomitant reduction of NADP to NADPH.</text>
</comment>
<dbReference type="Gene3D" id="1.20.5.320">
    <property type="entry name" value="6-Phosphogluconate Dehydrogenase, domain 3"/>
    <property type="match status" value="1"/>
</dbReference>
<evidence type="ECO:0000256" key="8">
    <source>
        <dbReference type="ARBA" id="ARBA00022679"/>
    </source>
</evidence>
<evidence type="ECO:0000256" key="7">
    <source>
        <dbReference type="ARBA" id="ARBA00018193"/>
    </source>
</evidence>
<dbReference type="SMART" id="SM01350">
    <property type="entry name" value="6PGD"/>
    <property type="match status" value="1"/>
</dbReference>
<keyword evidence="21" id="KW-1185">Reference proteome</keyword>
<evidence type="ECO:0000256" key="9">
    <source>
        <dbReference type="ARBA" id="ARBA00022741"/>
    </source>
</evidence>
<dbReference type="InterPro" id="IPR006115">
    <property type="entry name" value="6PGDH_NADP-bd"/>
</dbReference>
<dbReference type="InterPro" id="IPR027417">
    <property type="entry name" value="P-loop_NTPase"/>
</dbReference>
<comment type="pathway">
    <text evidence="2">Carbohydrate acid metabolism.</text>
</comment>
<dbReference type="Gene3D" id="3.40.50.300">
    <property type="entry name" value="P-loop containing nucleotide triphosphate hydrolases"/>
    <property type="match status" value="1"/>
</dbReference>
<dbReference type="Pfam" id="PF03446">
    <property type="entry name" value="NAD_binding_2"/>
    <property type="match status" value="1"/>
</dbReference>
<dbReference type="NCBIfam" id="TIGR00873">
    <property type="entry name" value="gnd"/>
    <property type="match status" value="1"/>
</dbReference>
<evidence type="ECO:0000256" key="2">
    <source>
        <dbReference type="ARBA" id="ARBA00004761"/>
    </source>
</evidence>
<dbReference type="GO" id="GO:0004616">
    <property type="term" value="F:phosphogluconate dehydrogenase (decarboxylating) activity"/>
    <property type="evidence" value="ECO:0007669"/>
    <property type="project" value="UniProtKB-EC"/>
</dbReference>
<dbReference type="InterPro" id="IPR036291">
    <property type="entry name" value="NAD(P)-bd_dom_sf"/>
</dbReference>
<keyword evidence="13 18" id="KW-0560">Oxidoreductase</keyword>
<keyword evidence="12 18" id="KW-0521">NADP</keyword>
<proteinExistence type="inferred from homology"/>